<comment type="caution">
    <text evidence="2">The sequence shown here is derived from an EMBL/GenBank/DDBJ whole genome shotgun (WGS) entry which is preliminary data.</text>
</comment>
<sequence>MRPTARGVTVVVIAALAFVFAATFGQEGLNAVAAPALIALLAGAVQVRSGGRPEVERMVPAPGFPNDARTMRIRVDANGPATVTDRLGRGLRPREYVREISGATTVEYEFDLVHRGAHDVGPLTVTAYDALGLFERTYRFSTDERVLVYPEVRPVTPGGAFAEIVDRTGTTERQAFDDLREYAPGDALRDIHWKSSAKRQEEFVVMEFADEDTGTVAIACEAAAGDRGRNADRMATATASIAAYLLDHGVEVALTTPGGHLDRGLGDRHRLAVLELLARTPPGRLGAADLDRADVRVSADARGRVTVDVRGRTVSFDDIAADRGVVPA</sequence>
<gene>
    <name evidence="2" type="ORF">ACFQPE_09355</name>
</gene>
<keyword evidence="3" id="KW-1185">Reference proteome</keyword>
<dbReference type="Pfam" id="PF01882">
    <property type="entry name" value="DUF58"/>
    <property type="match status" value="1"/>
</dbReference>
<organism evidence="2 3">
    <name type="scientific">Halomarina halobia</name>
    <dbReference type="NCBI Taxonomy" id="3033386"/>
    <lineage>
        <taxon>Archaea</taxon>
        <taxon>Methanobacteriati</taxon>
        <taxon>Methanobacteriota</taxon>
        <taxon>Stenosarchaea group</taxon>
        <taxon>Halobacteria</taxon>
        <taxon>Halobacteriales</taxon>
        <taxon>Natronomonadaceae</taxon>
        <taxon>Halomarina</taxon>
    </lineage>
</organism>
<dbReference type="PANTHER" id="PTHR34351">
    <property type="entry name" value="SLR1927 PROTEIN-RELATED"/>
    <property type="match status" value="1"/>
</dbReference>
<name>A0ABD6AA04_9EURY</name>
<dbReference type="PANTHER" id="PTHR34351:SF1">
    <property type="entry name" value="SLR1927 PROTEIN"/>
    <property type="match status" value="1"/>
</dbReference>
<feature type="domain" description="DUF58" evidence="1">
    <location>
        <begin position="178"/>
        <end position="292"/>
    </location>
</feature>
<accession>A0ABD6AA04</accession>
<reference evidence="2 3" key="1">
    <citation type="journal article" date="2019" name="Int. J. Syst. Evol. Microbiol.">
        <title>The Global Catalogue of Microorganisms (GCM) 10K type strain sequencing project: providing services to taxonomists for standard genome sequencing and annotation.</title>
        <authorList>
            <consortium name="The Broad Institute Genomics Platform"/>
            <consortium name="The Broad Institute Genome Sequencing Center for Infectious Disease"/>
            <person name="Wu L."/>
            <person name="Ma J."/>
        </authorList>
    </citation>
    <scope>NUCLEOTIDE SEQUENCE [LARGE SCALE GENOMIC DNA]</scope>
    <source>
        <strain evidence="2 3">PSR21</strain>
    </source>
</reference>
<evidence type="ECO:0000313" key="3">
    <source>
        <dbReference type="Proteomes" id="UP001596547"/>
    </source>
</evidence>
<dbReference type="GeneID" id="79316347"/>
<dbReference type="AlphaFoldDB" id="A0ABD6AA04"/>
<proteinExistence type="predicted"/>
<evidence type="ECO:0000259" key="1">
    <source>
        <dbReference type="Pfam" id="PF01882"/>
    </source>
</evidence>
<dbReference type="RefSeq" id="WP_276303741.1">
    <property type="nucleotide sequence ID" value="NZ_CP119992.1"/>
</dbReference>
<evidence type="ECO:0000313" key="2">
    <source>
        <dbReference type="EMBL" id="MFC7317000.1"/>
    </source>
</evidence>
<dbReference type="EMBL" id="JBHTBF010000002">
    <property type="protein sequence ID" value="MFC7317000.1"/>
    <property type="molecule type" value="Genomic_DNA"/>
</dbReference>
<dbReference type="InterPro" id="IPR002881">
    <property type="entry name" value="DUF58"/>
</dbReference>
<dbReference type="Proteomes" id="UP001596547">
    <property type="component" value="Unassembled WGS sequence"/>
</dbReference>
<protein>
    <submittedName>
        <fullName evidence="2">DUF58 domain-containing protein</fullName>
    </submittedName>
</protein>